<evidence type="ECO:0000256" key="1">
    <source>
        <dbReference type="SAM" id="MobiDB-lite"/>
    </source>
</evidence>
<evidence type="ECO:0000313" key="3">
    <source>
        <dbReference type="Proteomes" id="UP000258379"/>
    </source>
</evidence>
<organism evidence="2 3">
    <name type="scientific">Gardnerella vaginalis</name>
    <dbReference type="NCBI Taxonomy" id="2702"/>
    <lineage>
        <taxon>Bacteria</taxon>
        <taxon>Bacillati</taxon>
        <taxon>Actinomycetota</taxon>
        <taxon>Actinomycetes</taxon>
        <taxon>Bifidobacteriales</taxon>
        <taxon>Bifidobacteriaceae</taxon>
        <taxon>Gardnerella</taxon>
    </lineage>
</organism>
<dbReference type="EMBL" id="NNRU01000006">
    <property type="protein sequence ID" value="RFT27984.1"/>
    <property type="molecule type" value="Genomic_DNA"/>
</dbReference>
<accession>A0A3E2C861</accession>
<name>A0A3E2C861_GARVA</name>
<comment type="caution">
    <text evidence="2">The sequence shown here is derived from an EMBL/GenBank/DDBJ whole genome shotgun (WGS) entry which is preliminary data.</text>
</comment>
<feature type="region of interest" description="Disordered" evidence="1">
    <location>
        <begin position="1"/>
        <end position="20"/>
    </location>
</feature>
<protein>
    <submittedName>
        <fullName evidence="2">Uncharacterized protein</fullName>
    </submittedName>
</protein>
<sequence>MQSKSDSSQNMQLPLSQDAILDNKNHECTKKADILQSMLDSAQPVKDNDNLVYDLSSVPSDL</sequence>
<evidence type="ECO:0000313" key="2">
    <source>
        <dbReference type="EMBL" id="RFT27984.1"/>
    </source>
</evidence>
<feature type="non-terminal residue" evidence="2">
    <location>
        <position position="62"/>
    </location>
</feature>
<reference evidence="2 3" key="1">
    <citation type="submission" date="2017-07" db="EMBL/GenBank/DDBJ databases">
        <title>A comparative genomics approach to explaining the enigmatic role of Gardnerella vaginalis in the vaginal microbiome.</title>
        <authorList>
            <person name="Vancuren S.J."/>
            <person name="Hill J.E."/>
        </authorList>
    </citation>
    <scope>NUCLEOTIDE SEQUENCE [LARGE SCALE GENOMIC DNA]</scope>
    <source>
        <strain evidence="2 3">WP023</strain>
    </source>
</reference>
<dbReference type="AlphaFoldDB" id="A0A3E2C861"/>
<proteinExistence type="predicted"/>
<gene>
    <name evidence="2" type="ORF">CG405_07555</name>
</gene>
<feature type="compositionally biased region" description="Polar residues" evidence="1">
    <location>
        <begin position="1"/>
        <end position="15"/>
    </location>
</feature>
<dbReference type="Proteomes" id="UP000258379">
    <property type="component" value="Unassembled WGS sequence"/>
</dbReference>